<feature type="transmembrane region" description="Helical" evidence="1">
    <location>
        <begin position="12"/>
        <end position="30"/>
    </location>
</feature>
<evidence type="ECO:0000256" key="1">
    <source>
        <dbReference type="SAM" id="Phobius"/>
    </source>
</evidence>
<dbReference type="AlphaFoldDB" id="A0A1S9PI65"/>
<evidence type="ECO:0000313" key="2">
    <source>
        <dbReference type="EMBL" id="OOQ60639.1"/>
    </source>
</evidence>
<keyword evidence="1" id="KW-1133">Transmembrane helix</keyword>
<sequence length="136" mass="15444">MKILSPSMHAYVDYLIVLFLWTAPTTFIMPDDLGRIAYAMGLAHLFFTVCTDTNATIFRFFSMPLHGLIELFVSILIVTLCYTWLRYDDRSRAFLLTYAVILLVMFVVTDYTDSEAAKMVRRPKGSAPLTDPNTAA</sequence>
<dbReference type="OrthoDB" id="129082at2"/>
<comment type="caution">
    <text evidence="2">The sequence shown here is derived from an EMBL/GenBank/DDBJ whole genome shotgun (WGS) entry which is preliminary data.</text>
</comment>
<dbReference type="Proteomes" id="UP000189739">
    <property type="component" value="Unassembled WGS sequence"/>
</dbReference>
<keyword evidence="1" id="KW-0472">Membrane</keyword>
<name>A0A1S9PI65_9SPHI</name>
<feature type="transmembrane region" description="Helical" evidence="1">
    <location>
        <begin position="93"/>
        <end position="112"/>
    </location>
</feature>
<reference evidence="2 3" key="1">
    <citation type="submission" date="2016-07" db="EMBL/GenBank/DDBJ databases">
        <title>Genomic analysis of zinc-resistant bacterium Mucilaginibacter pedocola TBZ30.</title>
        <authorList>
            <person name="Huang J."/>
            <person name="Tang J."/>
        </authorList>
    </citation>
    <scope>NUCLEOTIDE SEQUENCE [LARGE SCALE GENOMIC DNA]</scope>
    <source>
        <strain evidence="2 3">TBZ30</strain>
    </source>
</reference>
<feature type="transmembrane region" description="Helical" evidence="1">
    <location>
        <begin position="68"/>
        <end position="87"/>
    </location>
</feature>
<dbReference type="EMBL" id="MBTF01000005">
    <property type="protein sequence ID" value="OOQ60639.1"/>
    <property type="molecule type" value="Genomic_DNA"/>
</dbReference>
<proteinExistence type="predicted"/>
<accession>A0A1S9PI65</accession>
<protein>
    <submittedName>
        <fullName evidence="2">Uncharacterized protein</fullName>
    </submittedName>
</protein>
<keyword evidence="3" id="KW-1185">Reference proteome</keyword>
<evidence type="ECO:0000313" key="3">
    <source>
        <dbReference type="Proteomes" id="UP000189739"/>
    </source>
</evidence>
<gene>
    <name evidence="2" type="ORF">BC343_23875</name>
</gene>
<feature type="transmembrane region" description="Helical" evidence="1">
    <location>
        <begin position="36"/>
        <end position="61"/>
    </location>
</feature>
<dbReference type="RefSeq" id="WP_078347340.1">
    <property type="nucleotide sequence ID" value="NZ_MBTF01000005.1"/>
</dbReference>
<organism evidence="2 3">
    <name type="scientific">Mucilaginibacter pedocola</name>
    <dbReference type="NCBI Taxonomy" id="1792845"/>
    <lineage>
        <taxon>Bacteria</taxon>
        <taxon>Pseudomonadati</taxon>
        <taxon>Bacteroidota</taxon>
        <taxon>Sphingobacteriia</taxon>
        <taxon>Sphingobacteriales</taxon>
        <taxon>Sphingobacteriaceae</taxon>
        <taxon>Mucilaginibacter</taxon>
    </lineage>
</organism>
<keyword evidence="1" id="KW-0812">Transmembrane</keyword>